<dbReference type="EMBL" id="BMMF01000004">
    <property type="protein sequence ID" value="GGK29679.1"/>
    <property type="molecule type" value="Genomic_DNA"/>
</dbReference>
<name>A0A917Q6W8_9HYPH</name>
<organism evidence="1 2">
    <name type="scientific">Salinarimonas ramus</name>
    <dbReference type="NCBI Taxonomy" id="690164"/>
    <lineage>
        <taxon>Bacteria</taxon>
        <taxon>Pseudomonadati</taxon>
        <taxon>Pseudomonadota</taxon>
        <taxon>Alphaproteobacteria</taxon>
        <taxon>Hyphomicrobiales</taxon>
        <taxon>Salinarimonadaceae</taxon>
        <taxon>Salinarimonas</taxon>
    </lineage>
</organism>
<proteinExistence type="predicted"/>
<sequence>MTAQWAAFLNKMPPPPDNFYVVGAVTVGNPGVRPVLTAAEDALGPDGTLQLDLHLVQEPGMWPMVITTKDVRYDRVVLPGAPEIKAIRIIGNGRQIAFIDNVQVVV</sequence>
<dbReference type="AlphaFoldDB" id="A0A917Q6W8"/>
<protein>
    <submittedName>
        <fullName evidence="1">Uncharacterized protein</fullName>
    </submittedName>
</protein>
<gene>
    <name evidence="1" type="ORF">GCM10011322_15120</name>
</gene>
<evidence type="ECO:0000313" key="2">
    <source>
        <dbReference type="Proteomes" id="UP000600449"/>
    </source>
</evidence>
<dbReference type="RefSeq" id="WP_188911296.1">
    <property type="nucleotide sequence ID" value="NZ_BMMF01000004.1"/>
</dbReference>
<reference evidence="1 2" key="1">
    <citation type="journal article" date="2014" name="Int. J. Syst. Evol. Microbiol.">
        <title>Complete genome sequence of Corynebacterium casei LMG S-19264T (=DSM 44701T), isolated from a smear-ripened cheese.</title>
        <authorList>
            <consortium name="US DOE Joint Genome Institute (JGI-PGF)"/>
            <person name="Walter F."/>
            <person name="Albersmeier A."/>
            <person name="Kalinowski J."/>
            <person name="Ruckert C."/>
        </authorList>
    </citation>
    <scope>NUCLEOTIDE SEQUENCE [LARGE SCALE GENOMIC DNA]</scope>
    <source>
        <strain evidence="1 2">CGMCC 1.9161</strain>
    </source>
</reference>
<comment type="caution">
    <text evidence="1">The sequence shown here is derived from an EMBL/GenBank/DDBJ whole genome shotgun (WGS) entry which is preliminary data.</text>
</comment>
<keyword evidence="2" id="KW-1185">Reference proteome</keyword>
<dbReference type="Proteomes" id="UP000600449">
    <property type="component" value="Unassembled WGS sequence"/>
</dbReference>
<evidence type="ECO:0000313" key="1">
    <source>
        <dbReference type="EMBL" id="GGK29679.1"/>
    </source>
</evidence>
<accession>A0A917Q6W8</accession>